<reference evidence="2" key="1">
    <citation type="submission" date="2019-12" db="EMBL/GenBank/DDBJ databases">
        <title>Whole-genome sequence of Halomicrobium mukohataei pws1.</title>
        <authorList>
            <person name="Verma D.K."/>
            <person name="Gopal K."/>
            <person name="Prasad E.S."/>
        </authorList>
    </citation>
    <scope>NUCLEOTIDE SEQUENCE</scope>
    <source>
        <strain evidence="2">Pws1</strain>
    </source>
</reference>
<comment type="caution">
    <text evidence="2">The sequence shown here is derived from an EMBL/GenBank/DDBJ whole genome shotgun (WGS) entry which is preliminary data.</text>
</comment>
<protein>
    <recommendedName>
        <fullName evidence="4">Major facilitator superfamily (MFS) profile domain-containing protein</fullName>
    </recommendedName>
</protein>
<feature type="transmembrane region" description="Helical" evidence="1">
    <location>
        <begin position="20"/>
        <end position="41"/>
    </location>
</feature>
<accession>A0A847UG29</accession>
<organism evidence="2 3">
    <name type="scientific">Halomicrobium mukohataei</name>
    <dbReference type="NCBI Taxonomy" id="57705"/>
    <lineage>
        <taxon>Archaea</taxon>
        <taxon>Methanobacteriati</taxon>
        <taxon>Methanobacteriota</taxon>
        <taxon>Stenosarchaea group</taxon>
        <taxon>Halobacteria</taxon>
        <taxon>Halobacteriales</taxon>
        <taxon>Haloarculaceae</taxon>
        <taxon>Halomicrobium</taxon>
    </lineage>
</organism>
<dbReference type="Proteomes" id="UP000608662">
    <property type="component" value="Unassembled WGS sequence"/>
</dbReference>
<keyword evidence="1" id="KW-1133">Transmembrane helix</keyword>
<sequence>MDEVFGRRDTNTGSGVGRTVVWGLRLLGLVIVVLGLALWLLTSAGLVLLPGVVVVAGLAVMVIPGLLAGLVELLS</sequence>
<evidence type="ECO:0000313" key="3">
    <source>
        <dbReference type="Proteomes" id="UP000608662"/>
    </source>
</evidence>
<dbReference type="AlphaFoldDB" id="A0A847UG29"/>
<evidence type="ECO:0000256" key="1">
    <source>
        <dbReference type="SAM" id="Phobius"/>
    </source>
</evidence>
<keyword evidence="1" id="KW-0812">Transmembrane</keyword>
<gene>
    <name evidence="2" type="ORF">GOC74_14805</name>
</gene>
<evidence type="ECO:0008006" key="4">
    <source>
        <dbReference type="Google" id="ProtNLM"/>
    </source>
</evidence>
<proteinExistence type="predicted"/>
<dbReference type="EMBL" id="WOYG01000001">
    <property type="protein sequence ID" value="NLV11197.1"/>
    <property type="molecule type" value="Genomic_DNA"/>
</dbReference>
<evidence type="ECO:0000313" key="2">
    <source>
        <dbReference type="EMBL" id="NLV11197.1"/>
    </source>
</evidence>
<feature type="transmembrane region" description="Helical" evidence="1">
    <location>
        <begin position="47"/>
        <end position="71"/>
    </location>
</feature>
<name>A0A847UG29_9EURY</name>
<keyword evidence="1" id="KW-0472">Membrane</keyword>